<dbReference type="GO" id="GO:0005737">
    <property type="term" value="C:cytoplasm"/>
    <property type="evidence" value="ECO:0007669"/>
    <property type="project" value="TreeGrafter"/>
</dbReference>
<dbReference type="Pfam" id="PF00128">
    <property type="entry name" value="Alpha-amylase"/>
    <property type="match status" value="1"/>
</dbReference>
<evidence type="ECO:0000313" key="11">
    <source>
        <dbReference type="Proteomes" id="UP000611723"/>
    </source>
</evidence>
<keyword evidence="6" id="KW-0808">Transferase</keyword>
<keyword evidence="7" id="KW-0119">Carbohydrate metabolism</keyword>
<dbReference type="InterPro" id="IPR037439">
    <property type="entry name" value="Branching_enzy"/>
</dbReference>
<dbReference type="GO" id="GO:0005978">
    <property type="term" value="P:glycogen biosynthetic process"/>
    <property type="evidence" value="ECO:0007669"/>
    <property type="project" value="InterPro"/>
</dbReference>
<comment type="catalytic activity">
    <reaction evidence="1">
        <text>Transfers a segment of a (1-&gt;4)-alpha-D-glucan chain to a primary hydroxy group in a similar glucan chain.</text>
        <dbReference type="EC" id="2.4.1.18"/>
    </reaction>
</comment>
<dbReference type="GO" id="GO:0003844">
    <property type="term" value="F:1,4-alpha-glucan branching enzyme activity"/>
    <property type="evidence" value="ECO:0007669"/>
    <property type="project" value="UniProtKB-EC"/>
</dbReference>
<dbReference type="SUPFAM" id="SSF81296">
    <property type="entry name" value="E set domains"/>
    <property type="match status" value="1"/>
</dbReference>
<dbReference type="InterPro" id="IPR013783">
    <property type="entry name" value="Ig-like_fold"/>
</dbReference>
<feature type="active site" description="Proton donor" evidence="8">
    <location>
        <position position="382"/>
    </location>
</feature>
<comment type="caution">
    <text evidence="10">The sequence shown here is derived from an EMBL/GenBank/DDBJ whole genome shotgun (WGS) entry which is preliminary data.</text>
</comment>
<evidence type="ECO:0000256" key="7">
    <source>
        <dbReference type="ARBA" id="ARBA00023277"/>
    </source>
</evidence>
<dbReference type="GO" id="GO:0004553">
    <property type="term" value="F:hydrolase activity, hydrolyzing O-glycosyl compounds"/>
    <property type="evidence" value="ECO:0007669"/>
    <property type="project" value="InterPro"/>
</dbReference>
<dbReference type="SUPFAM" id="SSF51011">
    <property type="entry name" value="Glycosyl hydrolase domain"/>
    <property type="match status" value="1"/>
</dbReference>
<dbReference type="CDD" id="cd11321">
    <property type="entry name" value="AmyAc_bac_euk_BE"/>
    <property type="match status" value="1"/>
</dbReference>
<dbReference type="AlphaFoldDB" id="A0A934WW05"/>
<dbReference type="Gene3D" id="2.60.40.1180">
    <property type="entry name" value="Golgi alpha-mannosidase II"/>
    <property type="match status" value="1"/>
</dbReference>
<evidence type="ECO:0000256" key="5">
    <source>
        <dbReference type="ARBA" id="ARBA00022676"/>
    </source>
</evidence>
<keyword evidence="11" id="KW-1185">Reference proteome</keyword>
<dbReference type="Proteomes" id="UP000611723">
    <property type="component" value="Unassembled WGS sequence"/>
</dbReference>
<accession>A0A934WW05</accession>
<dbReference type="Pfam" id="PF02922">
    <property type="entry name" value="CBM_48"/>
    <property type="match status" value="1"/>
</dbReference>
<reference evidence="10" key="1">
    <citation type="submission" date="2021-01" db="EMBL/GenBank/DDBJ databases">
        <title>Marivirga aurantiaca sp. nov., isolated from intertidal surface sediments.</title>
        <authorList>
            <person name="Zhang M."/>
        </authorList>
    </citation>
    <scope>NUCLEOTIDE SEQUENCE</scope>
    <source>
        <strain evidence="10">S37H4</strain>
    </source>
</reference>
<protein>
    <recommendedName>
        <fullName evidence="4">1,4-alpha-glucan branching enzyme</fullName>
        <ecNumber evidence="4">2.4.1.18</ecNumber>
    </recommendedName>
</protein>
<dbReference type="PIRSF" id="PIRSF000463">
    <property type="entry name" value="GlgB"/>
    <property type="match status" value="1"/>
</dbReference>
<evidence type="ECO:0000259" key="9">
    <source>
        <dbReference type="SMART" id="SM00642"/>
    </source>
</evidence>
<dbReference type="InterPro" id="IPR006048">
    <property type="entry name" value="A-amylase/branching_C"/>
</dbReference>
<organism evidence="10 11">
    <name type="scientific">Marivirga aurantiaca</name>
    <dbReference type="NCBI Taxonomy" id="2802615"/>
    <lineage>
        <taxon>Bacteria</taxon>
        <taxon>Pseudomonadati</taxon>
        <taxon>Bacteroidota</taxon>
        <taxon>Cytophagia</taxon>
        <taxon>Cytophagales</taxon>
        <taxon>Marivirgaceae</taxon>
        <taxon>Marivirga</taxon>
    </lineage>
</organism>
<evidence type="ECO:0000256" key="4">
    <source>
        <dbReference type="ARBA" id="ARBA00012541"/>
    </source>
</evidence>
<dbReference type="InterPro" id="IPR013780">
    <property type="entry name" value="Glyco_hydro_b"/>
</dbReference>
<dbReference type="PANTHER" id="PTHR43651">
    <property type="entry name" value="1,4-ALPHA-GLUCAN-BRANCHING ENZYME"/>
    <property type="match status" value="1"/>
</dbReference>
<dbReference type="Gene3D" id="3.20.20.80">
    <property type="entry name" value="Glycosidases"/>
    <property type="match status" value="1"/>
</dbReference>
<feature type="active site" description="Nucleophile" evidence="8">
    <location>
        <position position="328"/>
    </location>
</feature>
<evidence type="ECO:0000256" key="6">
    <source>
        <dbReference type="ARBA" id="ARBA00022679"/>
    </source>
</evidence>
<dbReference type="InterPro" id="IPR014756">
    <property type="entry name" value="Ig_E-set"/>
</dbReference>
<keyword evidence="5" id="KW-0328">Glycosyltransferase</keyword>
<dbReference type="InterPro" id="IPR017853">
    <property type="entry name" value="GH"/>
</dbReference>
<dbReference type="EMBL" id="JAEQBW010000001">
    <property type="protein sequence ID" value="MBK6263870.1"/>
    <property type="molecule type" value="Genomic_DNA"/>
</dbReference>
<evidence type="ECO:0000256" key="3">
    <source>
        <dbReference type="ARBA" id="ARBA00009000"/>
    </source>
</evidence>
<dbReference type="SUPFAM" id="SSF51445">
    <property type="entry name" value="(Trans)glycosidases"/>
    <property type="match status" value="1"/>
</dbReference>
<dbReference type="PANTHER" id="PTHR43651:SF3">
    <property type="entry name" value="1,4-ALPHA-GLUCAN-BRANCHING ENZYME"/>
    <property type="match status" value="1"/>
</dbReference>
<comment type="function">
    <text evidence="2">Catalyzes the formation of the alpha-1,6-glucosidic linkages in glycogen by scission of a 1,4-alpha-linked oligosaccharide from growing alpha-1,4-glucan chains and the subsequent attachment of the oligosaccharide to the alpha-1,6 position.</text>
</comment>
<dbReference type="CDD" id="cd02854">
    <property type="entry name" value="E_set_GBE_euk_N"/>
    <property type="match status" value="1"/>
</dbReference>
<sequence length="665" mass="77613">MLQLIEDDPWLAPYESDLNTRFNYFNEELARIENKYGSLINYAGRHHELGFHHDTSKKGWWYREWAPAAESLFLKGDFNDWNSESHPLKKKDGGIWEIFIPDKEGLKNFSQVKVQVKGANGTNDRIPAYTRYALQNPQTHDFTACVWQDKKKFPWTDKKFKLKEIKSPLIYECHPGMAQEIEGVGTFREFEENVLPRIKDLGYNCIQMMAVKEHPYYGSFGYHVSNYFAPSSRFGTPEDLKSLINKAHEMGMAVIMDMVHSHAVKNFAEGLNDFDGSGHQYFHEGGRGYHTGWDSKLFDYGKEEVSRFLLSNIRYWLEEFHFDGFRFDGVTSMLYHHHGEGVAFDHYDKYFKEGVDWDAIRYLQLANTLIHELKPEAISIAEDMSGMPGNCRPVSEGGVGFDYRLGMGIPDEWIKLLKHKKDEEWKMMEVWNVLSNRRQGEKTVAYAESHDQAMVGDKTLAFWLMDKEMYWHMRKDDKNLIIDRGIALHKMIRLITSSVGGEAYLNFIGNEFGHPEWIDFPREGNQWSYKYARRQWSLVDNPELKFEYLNNFDQAMVNLLKDNNVLSAQPAQLLNVDETNQVLIFERANLIFVFNFHPNHSVPDYEFWIPKAGKFQYLLNSDDPHFGGHNRIDSKTVVHTSFEKEGGDFLKIYCVNRTALVLKKM</sequence>
<dbReference type="GO" id="GO:0043169">
    <property type="term" value="F:cation binding"/>
    <property type="evidence" value="ECO:0007669"/>
    <property type="project" value="InterPro"/>
</dbReference>
<dbReference type="RefSeq" id="WP_201429556.1">
    <property type="nucleotide sequence ID" value="NZ_JAEQBW010000001.1"/>
</dbReference>
<proteinExistence type="inferred from homology"/>
<comment type="similarity">
    <text evidence="3">Belongs to the glycosyl hydrolase 13 family. GlgB subfamily.</text>
</comment>
<dbReference type="InterPro" id="IPR006047">
    <property type="entry name" value="GH13_cat_dom"/>
</dbReference>
<evidence type="ECO:0000256" key="1">
    <source>
        <dbReference type="ARBA" id="ARBA00000826"/>
    </source>
</evidence>
<dbReference type="Pfam" id="PF02806">
    <property type="entry name" value="Alpha-amylase_C"/>
    <property type="match status" value="1"/>
</dbReference>
<gene>
    <name evidence="10" type="ORF">JKA74_02380</name>
</gene>
<evidence type="ECO:0000256" key="2">
    <source>
        <dbReference type="ARBA" id="ARBA00002953"/>
    </source>
</evidence>
<name>A0A934WW05_9BACT</name>
<feature type="domain" description="Glycosyl hydrolase family 13 catalytic" evidence="9">
    <location>
        <begin position="184"/>
        <end position="537"/>
    </location>
</feature>
<evidence type="ECO:0000313" key="10">
    <source>
        <dbReference type="EMBL" id="MBK6263870.1"/>
    </source>
</evidence>
<dbReference type="InterPro" id="IPR004193">
    <property type="entry name" value="Glyco_hydro_13_N"/>
</dbReference>
<dbReference type="SMART" id="SM00642">
    <property type="entry name" value="Aamy"/>
    <property type="match status" value="1"/>
</dbReference>
<dbReference type="EC" id="2.4.1.18" evidence="4"/>
<evidence type="ECO:0000256" key="8">
    <source>
        <dbReference type="PIRSR" id="PIRSR000463-1"/>
    </source>
</evidence>
<dbReference type="FunFam" id="3.20.20.80:FF:000001">
    <property type="entry name" value="1,4-alpha-glucan branching enzyme"/>
    <property type="match status" value="1"/>
</dbReference>
<dbReference type="Gene3D" id="2.60.40.10">
    <property type="entry name" value="Immunoglobulins"/>
    <property type="match status" value="1"/>
</dbReference>